<dbReference type="EMBL" id="BMAU01021345">
    <property type="protein sequence ID" value="GFY17475.1"/>
    <property type="molecule type" value="Genomic_DNA"/>
</dbReference>
<accession>A0A8X6SU60</accession>
<sequence>MGEGNLLDSKHVLAGNRRNVSNFHLTLYKRSDDSHLRDEQQLLYLTQVYQPQHSRCFLSRFRLRTALGRSASCLETELNVFHEVDDEITEKLCYPAFVDQETACDTFEAQPYRYHLHGRACNACLHFQPTSSLPSWMLAQLGMALFPTEMHLLNSG</sequence>
<comment type="caution">
    <text evidence="1">The sequence shown here is derived from an EMBL/GenBank/DDBJ whole genome shotgun (WGS) entry which is preliminary data.</text>
</comment>
<name>A0A8X6SU60_TRICX</name>
<gene>
    <name evidence="1" type="ORF">TNCV_3518321</name>
</gene>
<proteinExistence type="predicted"/>
<organism evidence="1 2">
    <name type="scientific">Trichonephila clavipes</name>
    <name type="common">Golden silk orbweaver</name>
    <name type="synonym">Nephila clavipes</name>
    <dbReference type="NCBI Taxonomy" id="2585209"/>
    <lineage>
        <taxon>Eukaryota</taxon>
        <taxon>Metazoa</taxon>
        <taxon>Ecdysozoa</taxon>
        <taxon>Arthropoda</taxon>
        <taxon>Chelicerata</taxon>
        <taxon>Arachnida</taxon>
        <taxon>Araneae</taxon>
        <taxon>Araneomorphae</taxon>
        <taxon>Entelegynae</taxon>
        <taxon>Araneoidea</taxon>
        <taxon>Nephilidae</taxon>
        <taxon>Trichonephila</taxon>
    </lineage>
</organism>
<protein>
    <submittedName>
        <fullName evidence="1">Uncharacterized protein</fullName>
    </submittedName>
</protein>
<keyword evidence="2" id="KW-1185">Reference proteome</keyword>
<evidence type="ECO:0000313" key="2">
    <source>
        <dbReference type="Proteomes" id="UP000887159"/>
    </source>
</evidence>
<reference evidence="1" key="1">
    <citation type="submission" date="2020-08" db="EMBL/GenBank/DDBJ databases">
        <title>Multicomponent nature underlies the extraordinary mechanical properties of spider dragline silk.</title>
        <authorList>
            <person name="Kono N."/>
            <person name="Nakamura H."/>
            <person name="Mori M."/>
            <person name="Yoshida Y."/>
            <person name="Ohtoshi R."/>
            <person name="Malay A.D."/>
            <person name="Moran D.A.P."/>
            <person name="Tomita M."/>
            <person name="Numata K."/>
            <person name="Arakawa K."/>
        </authorList>
    </citation>
    <scope>NUCLEOTIDE SEQUENCE</scope>
</reference>
<dbReference type="AlphaFoldDB" id="A0A8X6SU60"/>
<dbReference type="Proteomes" id="UP000887159">
    <property type="component" value="Unassembled WGS sequence"/>
</dbReference>
<evidence type="ECO:0000313" key="1">
    <source>
        <dbReference type="EMBL" id="GFY17475.1"/>
    </source>
</evidence>